<dbReference type="InterPro" id="IPR006580">
    <property type="entry name" value="Znf_TTF"/>
</dbReference>
<evidence type="ECO:0000313" key="4">
    <source>
        <dbReference type="Proteomes" id="UP000075243"/>
    </source>
</evidence>
<dbReference type="InterPro" id="IPR025398">
    <property type="entry name" value="DUF4371"/>
</dbReference>
<proteinExistence type="predicted"/>
<gene>
    <name evidence="3" type="ORF">KK1_039406</name>
</gene>
<dbReference type="Pfam" id="PF14291">
    <property type="entry name" value="DUF4371"/>
    <property type="match status" value="1"/>
</dbReference>
<organism evidence="3 4">
    <name type="scientific">Cajanus cajan</name>
    <name type="common">Pigeon pea</name>
    <name type="synonym">Cajanus indicus</name>
    <dbReference type="NCBI Taxonomy" id="3821"/>
    <lineage>
        <taxon>Eukaryota</taxon>
        <taxon>Viridiplantae</taxon>
        <taxon>Streptophyta</taxon>
        <taxon>Embryophyta</taxon>
        <taxon>Tracheophyta</taxon>
        <taxon>Spermatophyta</taxon>
        <taxon>Magnoliopsida</taxon>
        <taxon>eudicotyledons</taxon>
        <taxon>Gunneridae</taxon>
        <taxon>Pentapetalae</taxon>
        <taxon>rosids</taxon>
        <taxon>fabids</taxon>
        <taxon>Fabales</taxon>
        <taxon>Fabaceae</taxon>
        <taxon>Papilionoideae</taxon>
        <taxon>50 kb inversion clade</taxon>
        <taxon>NPAAA clade</taxon>
        <taxon>indigoferoid/millettioid clade</taxon>
        <taxon>Phaseoleae</taxon>
        <taxon>Cajanus</taxon>
    </lineage>
</organism>
<sequence length="540" mass="63111">MRKTTIESFFKRKERDDEETLSNTPISNLDTNVDDVAEVDEQQPPPPKALRTEQETIESGTLIRDPGKRLQIWNYPINQQDDIRRAYVKFGPYQFLMDLYPLSGLEDHPRRFQAHWFRMFSWLEYSPEKDAAYCFPCFLFSKKPSPFTSAGFRNWKKVNNGKDCAFLSHMGKNINSVHNAALRCLEDFKNQSCHIDKVLNKQTSQQILSNRLRLKVSIDVVKWLTFQACAFRGRDESLWSTNRGNFLEMIKLLASYNNEVDQVVLENAPQNAKYTSPTIQKEILNVFARRVQNEIREEIGDAKFCLIIDEARDESKREQMAIVIRFVDKNGFVKERFLDLVHVKDTTSSTLKQEIYIFTAAIDYQLKELNSRFSEQSTELLMLSVALDPKDAFKSFNACDICSLAKKFYSSDFSDQEMIHMEYELQHYEFDVPKDPKFHNLSTLGELCQKLVEVGKSNVYPLIDRLIRLVLTLPVSTATTERAFSAMKIIKTSLRNKMEDGFLTDYMIVYIEKEIARRFTTDMIIDDFYFMKQRRAQLKK</sequence>
<feature type="compositionally biased region" description="Acidic residues" evidence="1">
    <location>
        <begin position="32"/>
        <end position="41"/>
    </location>
</feature>
<accession>A0A151R9S9</accession>
<dbReference type="PANTHER" id="PTHR45749:SF37">
    <property type="entry name" value="OS05G0311600 PROTEIN"/>
    <property type="match status" value="1"/>
</dbReference>
<evidence type="ECO:0000259" key="2">
    <source>
        <dbReference type="SMART" id="SM00597"/>
    </source>
</evidence>
<feature type="domain" description="TTF-type" evidence="2">
    <location>
        <begin position="108"/>
        <end position="201"/>
    </location>
</feature>
<dbReference type="EMBL" id="KQ483920">
    <property type="protein sequence ID" value="KYP39297.1"/>
    <property type="molecule type" value="Genomic_DNA"/>
</dbReference>
<dbReference type="InterPro" id="IPR012337">
    <property type="entry name" value="RNaseH-like_sf"/>
</dbReference>
<dbReference type="STRING" id="3821.A0A151R9S9"/>
<feature type="compositionally biased region" description="Polar residues" evidence="1">
    <location>
        <begin position="21"/>
        <end position="31"/>
    </location>
</feature>
<keyword evidence="4" id="KW-1185">Reference proteome</keyword>
<dbReference type="InterPro" id="IPR008906">
    <property type="entry name" value="HATC_C_dom"/>
</dbReference>
<dbReference type="PANTHER" id="PTHR45749">
    <property type="match status" value="1"/>
</dbReference>
<dbReference type="SUPFAM" id="SSF53098">
    <property type="entry name" value="Ribonuclease H-like"/>
    <property type="match status" value="1"/>
</dbReference>
<dbReference type="Pfam" id="PF05699">
    <property type="entry name" value="Dimer_Tnp_hAT"/>
    <property type="match status" value="1"/>
</dbReference>
<dbReference type="OMA" id="RDISFCE"/>
<name>A0A151R9S9_CAJCA</name>
<evidence type="ECO:0000256" key="1">
    <source>
        <dbReference type="SAM" id="MobiDB-lite"/>
    </source>
</evidence>
<reference evidence="3" key="1">
    <citation type="journal article" date="2012" name="Nat. Biotechnol.">
        <title>Draft genome sequence of pigeonpea (Cajanus cajan), an orphan legume crop of resource-poor farmers.</title>
        <authorList>
            <person name="Varshney R.K."/>
            <person name="Chen W."/>
            <person name="Li Y."/>
            <person name="Bharti A.K."/>
            <person name="Saxena R.K."/>
            <person name="Schlueter J.A."/>
            <person name="Donoghue M.T."/>
            <person name="Azam S."/>
            <person name="Fan G."/>
            <person name="Whaley A.M."/>
            <person name="Farmer A.D."/>
            <person name="Sheridan J."/>
            <person name="Iwata A."/>
            <person name="Tuteja R."/>
            <person name="Penmetsa R.V."/>
            <person name="Wu W."/>
            <person name="Upadhyaya H.D."/>
            <person name="Yang S.P."/>
            <person name="Shah T."/>
            <person name="Saxena K.B."/>
            <person name="Michael T."/>
            <person name="McCombie W.R."/>
            <person name="Yang B."/>
            <person name="Zhang G."/>
            <person name="Yang H."/>
            <person name="Wang J."/>
            <person name="Spillane C."/>
            <person name="Cook D.R."/>
            <person name="May G.D."/>
            <person name="Xu X."/>
            <person name="Jackson S.A."/>
        </authorList>
    </citation>
    <scope>NUCLEOTIDE SEQUENCE [LARGE SCALE GENOMIC DNA]</scope>
</reference>
<dbReference type="Proteomes" id="UP000075243">
    <property type="component" value="Unassembled WGS sequence"/>
</dbReference>
<dbReference type="GO" id="GO:0046983">
    <property type="term" value="F:protein dimerization activity"/>
    <property type="evidence" value="ECO:0007669"/>
    <property type="project" value="InterPro"/>
</dbReference>
<dbReference type="SMART" id="SM00597">
    <property type="entry name" value="ZnF_TTF"/>
    <property type="match status" value="1"/>
</dbReference>
<feature type="region of interest" description="Disordered" evidence="1">
    <location>
        <begin position="1"/>
        <end position="57"/>
    </location>
</feature>
<dbReference type="Gramene" id="C.cajan_41279.t">
    <property type="protein sequence ID" value="C.cajan_41279.t"/>
    <property type="gene ID" value="C.cajan_41279"/>
</dbReference>
<dbReference type="AlphaFoldDB" id="A0A151R9S9"/>
<protein>
    <submittedName>
        <fullName evidence="3">Zinc finger MYM-type protein 1</fullName>
    </submittedName>
</protein>
<evidence type="ECO:0000313" key="3">
    <source>
        <dbReference type="EMBL" id="KYP39297.1"/>
    </source>
</evidence>